<dbReference type="Gene3D" id="3.90.245.10">
    <property type="entry name" value="Ribonucleoside hydrolase-like"/>
    <property type="match status" value="1"/>
</dbReference>
<sequence length="164" mass="18129">TGATVQGLRGNRAFPWTTENKPQTASWNVYLDPIAAAQVYGYGFPLVLLADNACDTLVVDPSDPEKFLSCRDSEILDDIPLSWGPSHGSAWSSLKYWDQATSVLMFDLLSGKPTSCERWVLENFTVSLQNDATYATFVPGRFGAATEARVASNREQFLRSFYAC</sequence>
<name>A0ABP0MBY8_9DINO</name>
<protein>
    <submittedName>
        <fullName evidence="1">Pre-mRNA-processing factor 39</fullName>
    </submittedName>
</protein>
<organism evidence="1 2">
    <name type="scientific">Durusdinium trenchii</name>
    <dbReference type="NCBI Taxonomy" id="1381693"/>
    <lineage>
        <taxon>Eukaryota</taxon>
        <taxon>Sar</taxon>
        <taxon>Alveolata</taxon>
        <taxon>Dinophyceae</taxon>
        <taxon>Suessiales</taxon>
        <taxon>Symbiodiniaceae</taxon>
        <taxon>Durusdinium</taxon>
    </lineage>
</organism>
<feature type="non-terminal residue" evidence="1">
    <location>
        <position position="1"/>
    </location>
</feature>
<dbReference type="InterPro" id="IPR036452">
    <property type="entry name" value="Ribo_hydro-like"/>
</dbReference>
<evidence type="ECO:0000313" key="2">
    <source>
        <dbReference type="Proteomes" id="UP001642464"/>
    </source>
</evidence>
<proteinExistence type="predicted"/>
<comment type="caution">
    <text evidence="1">The sequence shown here is derived from an EMBL/GenBank/DDBJ whole genome shotgun (WGS) entry which is preliminary data.</text>
</comment>
<accession>A0ABP0MBY8</accession>
<dbReference type="Proteomes" id="UP001642464">
    <property type="component" value="Unassembled WGS sequence"/>
</dbReference>
<gene>
    <name evidence="1" type="ORF">SCF082_LOCUS27217</name>
</gene>
<evidence type="ECO:0000313" key="1">
    <source>
        <dbReference type="EMBL" id="CAK9049004.1"/>
    </source>
</evidence>
<dbReference type="EMBL" id="CAXAMM010020957">
    <property type="protein sequence ID" value="CAK9049004.1"/>
    <property type="molecule type" value="Genomic_DNA"/>
</dbReference>
<keyword evidence="2" id="KW-1185">Reference proteome</keyword>
<reference evidence="1 2" key="1">
    <citation type="submission" date="2024-02" db="EMBL/GenBank/DDBJ databases">
        <authorList>
            <person name="Chen Y."/>
            <person name="Shah S."/>
            <person name="Dougan E. K."/>
            <person name="Thang M."/>
            <person name="Chan C."/>
        </authorList>
    </citation>
    <scope>NUCLEOTIDE SEQUENCE [LARGE SCALE GENOMIC DNA]</scope>
</reference>
<dbReference type="SUPFAM" id="SSF53590">
    <property type="entry name" value="Nucleoside hydrolase"/>
    <property type="match status" value="1"/>
</dbReference>